<dbReference type="EMBL" id="LFWA01000008">
    <property type="protein sequence ID" value="KTW30099.1"/>
    <property type="molecule type" value="Genomic_DNA"/>
</dbReference>
<keyword evidence="13" id="KW-1185">Reference proteome</keyword>
<keyword evidence="3 10" id="KW-0812">Transmembrane</keyword>
<name>A0A0W4ZP03_PNEJ7</name>
<evidence type="ECO:0000256" key="8">
    <source>
        <dbReference type="ARBA" id="ARBA00023315"/>
    </source>
</evidence>
<proteinExistence type="inferred from homology"/>
<feature type="transmembrane region" description="Helical" evidence="10">
    <location>
        <begin position="44"/>
        <end position="67"/>
    </location>
</feature>
<keyword evidence="2 10" id="KW-0808">Transferase</keyword>
<dbReference type="RefSeq" id="XP_018229660.1">
    <property type="nucleotide sequence ID" value="XM_018374306.1"/>
</dbReference>
<dbReference type="GeneID" id="28940561"/>
<evidence type="ECO:0000256" key="10">
    <source>
        <dbReference type="RuleBase" id="RU079119"/>
    </source>
</evidence>
<dbReference type="VEuPathDB" id="FungiDB:T551_02043"/>
<dbReference type="STRING" id="1408657.A0A0W4ZP03"/>
<keyword evidence="7" id="KW-0449">Lipoprotein</keyword>
<evidence type="ECO:0000256" key="5">
    <source>
        <dbReference type="ARBA" id="ARBA00023136"/>
    </source>
</evidence>
<dbReference type="OrthoDB" id="302728at2759"/>
<dbReference type="Pfam" id="PF01529">
    <property type="entry name" value="DHHC"/>
    <property type="match status" value="1"/>
</dbReference>
<evidence type="ECO:0000256" key="3">
    <source>
        <dbReference type="ARBA" id="ARBA00022692"/>
    </source>
</evidence>
<comment type="domain">
    <text evidence="10">The DHHC domain is required for palmitoyltransferase activity.</text>
</comment>
<reference evidence="13" key="1">
    <citation type="journal article" date="2016" name="Nat. Commun.">
        <title>Genome analysis of three Pneumocystis species reveals adaptation mechanisms to life exclusively in mammalian hosts.</title>
        <authorList>
            <person name="Ma L."/>
            <person name="Chen Z."/>
            <person name="Huang D.W."/>
            <person name="Kutty G."/>
            <person name="Ishihara M."/>
            <person name="Wang H."/>
            <person name="Abouelleil A."/>
            <person name="Bishop L."/>
            <person name="Davey E."/>
            <person name="Deng R."/>
            <person name="Deng X."/>
            <person name="Fan L."/>
            <person name="Fantoni G."/>
            <person name="Fitzgerald M."/>
            <person name="Gogineni E."/>
            <person name="Goldberg J.M."/>
            <person name="Handley G."/>
            <person name="Hu X."/>
            <person name="Huber C."/>
            <person name="Jiao X."/>
            <person name="Jones K."/>
            <person name="Levin J.Z."/>
            <person name="Liu Y."/>
            <person name="Macdonald P."/>
            <person name="Melnikov A."/>
            <person name="Raley C."/>
            <person name="Sassi M."/>
            <person name="Sherman B.T."/>
            <person name="Song X."/>
            <person name="Sykes S."/>
            <person name="Tran B."/>
            <person name="Walsh L."/>
            <person name="Xia Y."/>
            <person name="Yang J."/>
            <person name="Young S."/>
            <person name="Zeng Q."/>
            <person name="Zheng X."/>
            <person name="Stephens R."/>
            <person name="Nusbaum C."/>
            <person name="Birren B.W."/>
            <person name="Azadi P."/>
            <person name="Lempicki R.A."/>
            <person name="Cuomo C.A."/>
            <person name="Kovacs J.A."/>
        </authorList>
    </citation>
    <scope>NUCLEOTIDE SEQUENCE [LARGE SCALE GENOMIC DNA]</scope>
    <source>
        <strain evidence="13">RU7</strain>
    </source>
</reference>
<dbReference type="GO" id="GO:0019706">
    <property type="term" value="F:protein-cysteine S-palmitoyltransferase activity"/>
    <property type="evidence" value="ECO:0007669"/>
    <property type="project" value="UniProtKB-EC"/>
</dbReference>
<comment type="caution">
    <text evidence="12">The sequence shown here is derived from an EMBL/GenBank/DDBJ whole genome shotgun (WGS) entry which is preliminary data.</text>
</comment>
<evidence type="ECO:0000256" key="6">
    <source>
        <dbReference type="ARBA" id="ARBA00023139"/>
    </source>
</evidence>
<evidence type="ECO:0000259" key="11">
    <source>
        <dbReference type="Pfam" id="PF01529"/>
    </source>
</evidence>
<dbReference type="GO" id="GO:0016020">
    <property type="term" value="C:membrane"/>
    <property type="evidence" value="ECO:0007669"/>
    <property type="project" value="UniProtKB-SubCell"/>
</dbReference>
<evidence type="ECO:0000256" key="2">
    <source>
        <dbReference type="ARBA" id="ARBA00022679"/>
    </source>
</evidence>
<evidence type="ECO:0000313" key="12">
    <source>
        <dbReference type="EMBL" id="KTW30099.1"/>
    </source>
</evidence>
<keyword evidence="6" id="KW-0564">Palmitate</keyword>
<sequence length="305" mass="35805">MPLFNVNLKKYFYKVAIYIPRIIVYSLLSWSLWVYVWIVCIQTVSNFLSIILIFFVTIGFGFCCWCYTATSFTFPGSPQNNNGYIHIAPYNYFAFISVKQNGSPRFCNKCEALKPDRTHHCSICNRCVLKMDHHCPWFSNCIGFANYKQFFLFLIYISIYSFYLFISSLIILYKFVINFDGTSKKISVNWILLLVISGVFTITLGGFTIWHFFLVFRNLTTIEALKQTHYITNLLNYNHTSESKTDIRNAFDLGWKKNWNQVMGSNKILWFLPIANHLGTGESYPINHDVARKLYEYQQKTDRDI</sequence>
<dbReference type="InterPro" id="IPR001594">
    <property type="entry name" value="Palmitoyltrfase_DHHC"/>
</dbReference>
<comment type="catalytic activity">
    <reaction evidence="9 10">
        <text>L-cysteinyl-[protein] + hexadecanoyl-CoA = S-hexadecanoyl-L-cysteinyl-[protein] + CoA</text>
        <dbReference type="Rhea" id="RHEA:36683"/>
        <dbReference type="Rhea" id="RHEA-COMP:10131"/>
        <dbReference type="Rhea" id="RHEA-COMP:11032"/>
        <dbReference type="ChEBI" id="CHEBI:29950"/>
        <dbReference type="ChEBI" id="CHEBI:57287"/>
        <dbReference type="ChEBI" id="CHEBI:57379"/>
        <dbReference type="ChEBI" id="CHEBI:74151"/>
        <dbReference type="EC" id="2.3.1.225"/>
    </reaction>
</comment>
<feature type="domain" description="Palmitoyltransferase DHHC" evidence="11">
    <location>
        <begin position="101"/>
        <end position="227"/>
    </location>
</feature>
<keyword evidence="4 10" id="KW-1133">Transmembrane helix</keyword>
<comment type="subcellular location">
    <subcellularLocation>
        <location evidence="1">Membrane</location>
        <topology evidence="1">Multi-pass membrane protein</topology>
    </subcellularLocation>
</comment>
<feature type="transmembrane region" description="Helical" evidence="10">
    <location>
        <begin position="150"/>
        <end position="176"/>
    </location>
</feature>
<comment type="similarity">
    <text evidence="10">Belongs to the DHHC palmitoyltransferase family.</text>
</comment>
<evidence type="ECO:0000256" key="4">
    <source>
        <dbReference type="ARBA" id="ARBA00022989"/>
    </source>
</evidence>
<feature type="transmembrane region" description="Helical" evidence="10">
    <location>
        <begin position="188"/>
        <end position="216"/>
    </location>
</feature>
<dbReference type="Proteomes" id="UP000053447">
    <property type="component" value="Unassembled WGS sequence"/>
</dbReference>
<evidence type="ECO:0000256" key="1">
    <source>
        <dbReference type="ARBA" id="ARBA00004141"/>
    </source>
</evidence>
<dbReference type="PANTHER" id="PTHR12246">
    <property type="entry name" value="PALMITOYLTRANSFERASE ZDHHC16"/>
    <property type="match status" value="1"/>
</dbReference>
<protein>
    <recommendedName>
        <fullName evidence="10">Palmitoyltransferase</fullName>
        <ecNumber evidence="10">2.3.1.225</ecNumber>
    </recommendedName>
</protein>
<evidence type="ECO:0000313" key="13">
    <source>
        <dbReference type="Proteomes" id="UP000053447"/>
    </source>
</evidence>
<keyword evidence="8 10" id="KW-0012">Acyltransferase</keyword>
<gene>
    <name evidence="12" type="ORF">T551_02043</name>
</gene>
<dbReference type="EC" id="2.3.1.225" evidence="10"/>
<feature type="transmembrane region" description="Helical" evidence="10">
    <location>
        <begin position="12"/>
        <end position="38"/>
    </location>
</feature>
<keyword evidence="5 10" id="KW-0472">Membrane</keyword>
<dbReference type="InterPro" id="IPR039859">
    <property type="entry name" value="PFA4/ZDH16/20/ERF2-like"/>
</dbReference>
<dbReference type="AlphaFoldDB" id="A0A0W4ZP03"/>
<dbReference type="PROSITE" id="PS50216">
    <property type="entry name" value="DHHC"/>
    <property type="match status" value="1"/>
</dbReference>
<evidence type="ECO:0000256" key="9">
    <source>
        <dbReference type="ARBA" id="ARBA00048048"/>
    </source>
</evidence>
<organism evidence="12 13">
    <name type="scientific">Pneumocystis jirovecii (strain RU7)</name>
    <name type="common">Human pneumocystis pneumonia agent</name>
    <dbReference type="NCBI Taxonomy" id="1408657"/>
    <lineage>
        <taxon>Eukaryota</taxon>
        <taxon>Fungi</taxon>
        <taxon>Dikarya</taxon>
        <taxon>Ascomycota</taxon>
        <taxon>Taphrinomycotina</taxon>
        <taxon>Pneumocystomycetes</taxon>
        <taxon>Pneumocystaceae</taxon>
        <taxon>Pneumocystis</taxon>
    </lineage>
</organism>
<evidence type="ECO:0000256" key="7">
    <source>
        <dbReference type="ARBA" id="ARBA00023288"/>
    </source>
</evidence>
<accession>A0A0W4ZP03</accession>